<dbReference type="Proteomes" id="UP000316852">
    <property type="component" value="Unassembled WGS sequence"/>
</dbReference>
<proteinExistence type="predicted"/>
<dbReference type="EMBL" id="VBOW01000070">
    <property type="protein sequence ID" value="TMQ57065.1"/>
    <property type="molecule type" value="Genomic_DNA"/>
</dbReference>
<organism evidence="1 2">
    <name type="scientific">Eiseniibacteriota bacterium</name>
    <dbReference type="NCBI Taxonomy" id="2212470"/>
    <lineage>
        <taxon>Bacteria</taxon>
        <taxon>Candidatus Eiseniibacteriota</taxon>
    </lineage>
</organism>
<evidence type="ECO:0000313" key="2">
    <source>
        <dbReference type="Proteomes" id="UP000316852"/>
    </source>
</evidence>
<accession>A0A538T0C0</accession>
<comment type="caution">
    <text evidence="1">The sequence shown here is derived from an EMBL/GenBank/DDBJ whole genome shotgun (WGS) entry which is preliminary data.</text>
</comment>
<dbReference type="AlphaFoldDB" id="A0A538T0C0"/>
<protein>
    <recommendedName>
        <fullName evidence="3">PorV/PorQ family protein</fullName>
    </recommendedName>
</protein>
<gene>
    <name evidence="1" type="ORF">E6K76_11575</name>
</gene>
<sequence>MARILLLIAILPIALIGTRSEAQFGFTAAQSTGIDPSVRLSGMGRTGTAVLWGSDLNDWANPALLPYNRGLRYERSKTQLVPDLAKDVFFTTNRMLWGRWGIGLAMAGWPIDAVGGNEVDYGITVVTDANGNDVGKVHTTEDDNTIGVGMNVAQALENAGLALGHHLPPIGRFGDVSLGHTWKRVKYHEEGTAAFFGSASVNERDRGYLLRVTPYDAIGYPGMIPGLESILRVKIEASYGAAEQNDGDRVVTYSTGTTLPVIQDHRQGRAFRVGIALPLSVENSWHRAGRTWIYELLTPLVSYGSTSERSQRYLRGTVAGDEVNRRGWEITVANIFSYREGHVDDPTSTVIGQTFGWGIGLHLGDLAGVQYDHATVPQSVYLADVKRNGFSLHIDPVRVISGLR</sequence>
<evidence type="ECO:0000313" key="1">
    <source>
        <dbReference type="EMBL" id="TMQ57065.1"/>
    </source>
</evidence>
<evidence type="ECO:0008006" key="3">
    <source>
        <dbReference type="Google" id="ProtNLM"/>
    </source>
</evidence>
<reference evidence="1 2" key="1">
    <citation type="journal article" date="2019" name="Nat. Microbiol.">
        <title>Mediterranean grassland soil C-N compound turnover is dependent on rainfall and depth, and is mediated by genomically divergent microorganisms.</title>
        <authorList>
            <person name="Diamond S."/>
            <person name="Andeer P.F."/>
            <person name="Li Z."/>
            <person name="Crits-Christoph A."/>
            <person name="Burstein D."/>
            <person name="Anantharaman K."/>
            <person name="Lane K.R."/>
            <person name="Thomas B.C."/>
            <person name="Pan C."/>
            <person name="Northen T.R."/>
            <person name="Banfield J.F."/>
        </authorList>
    </citation>
    <scope>NUCLEOTIDE SEQUENCE [LARGE SCALE GENOMIC DNA]</scope>
    <source>
        <strain evidence="1">WS_6</strain>
    </source>
</reference>
<name>A0A538T0C0_UNCEI</name>